<reference evidence="4 5" key="1">
    <citation type="submission" date="2020-07" db="EMBL/GenBank/DDBJ databases">
        <title>Sequencing the genomes of 1000 actinobacteria strains.</title>
        <authorList>
            <person name="Klenk H.-P."/>
        </authorList>
    </citation>
    <scope>NUCLEOTIDE SEQUENCE [LARGE SCALE GENOMIC DNA]</scope>
    <source>
        <strain evidence="4 5">DSM 22083</strain>
    </source>
</reference>
<proteinExistence type="inferred from homology"/>
<dbReference type="EMBL" id="JACCBU010000001">
    <property type="protein sequence ID" value="NYE73836.1"/>
    <property type="molecule type" value="Genomic_DNA"/>
</dbReference>
<keyword evidence="2" id="KW-0560">Oxidoreductase</keyword>
<dbReference type="CDD" id="cd05233">
    <property type="entry name" value="SDR_c"/>
    <property type="match status" value="1"/>
</dbReference>
<comment type="caution">
    <text evidence="4">The sequence shown here is derived from an EMBL/GenBank/DDBJ whole genome shotgun (WGS) entry which is preliminary data.</text>
</comment>
<dbReference type="FunFam" id="3.40.50.720:FF:000173">
    <property type="entry name" value="3-oxoacyl-[acyl-carrier protein] reductase"/>
    <property type="match status" value="1"/>
</dbReference>
<dbReference type="PANTHER" id="PTHR43639:SF1">
    <property type="entry name" value="SHORT-CHAIN DEHYDROGENASE_REDUCTASE FAMILY PROTEIN"/>
    <property type="match status" value="1"/>
</dbReference>
<feature type="domain" description="Ketoreductase" evidence="3">
    <location>
        <begin position="3"/>
        <end position="185"/>
    </location>
</feature>
<dbReference type="AlphaFoldDB" id="A0A7Y9IC18"/>
<dbReference type="SMART" id="SM00822">
    <property type="entry name" value="PKS_KR"/>
    <property type="match status" value="1"/>
</dbReference>
<dbReference type="PRINTS" id="PR00080">
    <property type="entry name" value="SDRFAMILY"/>
</dbReference>
<protein>
    <submittedName>
        <fullName evidence="4">NAD(P)-dependent dehydrogenase (Short-subunit alcohol dehydrogenase family)</fullName>
    </submittedName>
</protein>
<dbReference type="Pfam" id="PF13561">
    <property type="entry name" value="adh_short_C2"/>
    <property type="match status" value="1"/>
</dbReference>
<organism evidence="4 5">
    <name type="scientific">Microlunatus parietis</name>
    <dbReference type="NCBI Taxonomy" id="682979"/>
    <lineage>
        <taxon>Bacteria</taxon>
        <taxon>Bacillati</taxon>
        <taxon>Actinomycetota</taxon>
        <taxon>Actinomycetes</taxon>
        <taxon>Propionibacteriales</taxon>
        <taxon>Propionibacteriaceae</taxon>
        <taxon>Microlunatus</taxon>
    </lineage>
</organism>
<dbReference type="InterPro" id="IPR002347">
    <property type="entry name" value="SDR_fam"/>
</dbReference>
<keyword evidence="5" id="KW-1185">Reference proteome</keyword>
<dbReference type="InterPro" id="IPR057326">
    <property type="entry name" value="KR_dom"/>
</dbReference>
<dbReference type="SUPFAM" id="SSF51735">
    <property type="entry name" value="NAD(P)-binding Rossmann-fold domains"/>
    <property type="match status" value="1"/>
</dbReference>
<name>A0A7Y9IC18_9ACTN</name>
<evidence type="ECO:0000259" key="3">
    <source>
        <dbReference type="SMART" id="SM00822"/>
    </source>
</evidence>
<evidence type="ECO:0000256" key="2">
    <source>
        <dbReference type="ARBA" id="ARBA00023002"/>
    </source>
</evidence>
<evidence type="ECO:0000313" key="5">
    <source>
        <dbReference type="Proteomes" id="UP000569914"/>
    </source>
</evidence>
<accession>A0A7Y9IC18</accession>
<evidence type="ECO:0000256" key="1">
    <source>
        <dbReference type="ARBA" id="ARBA00006484"/>
    </source>
</evidence>
<dbReference type="Proteomes" id="UP000569914">
    <property type="component" value="Unassembled WGS sequence"/>
</dbReference>
<dbReference type="Gene3D" id="3.40.50.720">
    <property type="entry name" value="NAD(P)-binding Rossmann-like Domain"/>
    <property type="match status" value="1"/>
</dbReference>
<sequence length="244" mass="24834">MTGPVLITGGSRGIGAATARRLAADGRDVVITYASRAADADQVITDCRAAGVTAHARQVELTRPGAVDELFGWLDAEVGPIGALVNNAGVVSPGAPVADYDSERVRRVMEINVVGAFAMATAAARRMAHDHGGAGGVIVNVSSRAAVRGGAFEYVDYAASKAAIDALTTGLGLELARQGVRVAGVRPGVIDTEIHAPGRLERVAPEIPLGRAGTAEEIAAAIAWLLSDDASYVTGTTIDVGGGR</sequence>
<dbReference type="InterPro" id="IPR036291">
    <property type="entry name" value="NAD(P)-bd_dom_sf"/>
</dbReference>
<comment type="similarity">
    <text evidence="1">Belongs to the short-chain dehydrogenases/reductases (SDR) family.</text>
</comment>
<gene>
    <name evidence="4" type="ORF">BKA15_005165</name>
</gene>
<dbReference type="PANTHER" id="PTHR43639">
    <property type="entry name" value="OXIDOREDUCTASE, SHORT-CHAIN DEHYDROGENASE/REDUCTASE FAMILY (AFU_ORTHOLOGUE AFUA_5G02870)"/>
    <property type="match status" value="1"/>
</dbReference>
<dbReference type="GO" id="GO:0016491">
    <property type="term" value="F:oxidoreductase activity"/>
    <property type="evidence" value="ECO:0007669"/>
    <property type="project" value="UniProtKB-KW"/>
</dbReference>
<dbReference type="RefSeq" id="WP_179755636.1">
    <property type="nucleotide sequence ID" value="NZ_JACCBU010000001.1"/>
</dbReference>
<evidence type="ECO:0000313" key="4">
    <source>
        <dbReference type="EMBL" id="NYE73836.1"/>
    </source>
</evidence>
<dbReference type="PRINTS" id="PR00081">
    <property type="entry name" value="GDHRDH"/>
</dbReference>